<evidence type="ECO:0000313" key="3">
    <source>
        <dbReference type="Proteomes" id="UP000696280"/>
    </source>
</evidence>
<dbReference type="AlphaFoldDB" id="A0A9N9PL39"/>
<gene>
    <name evidence="2" type="ORF">HYFRA_00000214</name>
</gene>
<dbReference type="InterPro" id="IPR005097">
    <property type="entry name" value="Sacchrp_dh_NADP-bd"/>
</dbReference>
<dbReference type="OrthoDB" id="2130169at2759"/>
<feature type="domain" description="Saccharopine dehydrogenase NADP binding" evidence="1">
    <location>
        <begin position="5"/>
        <end position="85"/>
    </location>
</feature>
<protein>
    <recommendedName>
        <fullName evidence="1">Saccharopine dehydrogenase NADP binding domain-containing protein</fullName>
    </recommendedName>
</protein>
<accession>A0A9N9PL39</accession>
<keyword evidence="3" id="KW-1185">Reference proteome</keyword>
<evidence type="ECO:0000313" key="2">
    <source>
        <dbReference type="EMBL" id="CAG8957874.1"/>
    </source>
</evidence>
<dbReference type="InterPro" id="IPR036291">
    <property type="entry name" value="NAD(P)-bd_dom_sf"/>
</dbReference>
<organism evidence="2 3">
    <name type="scientific">Hymenoscyphus fraxineus</name>
    <dbReference type="NCBI Taxonomy" id="746836"/>
    <lineage>
        <taxon>Eukaryota</taxon>
        <taxon>Fungi</taxon>
        <taxon>Dikarya</taxon>
        <taxon>Ascomycota</taxon>
        <taxon>Pezizomycotina</taxon>
        <taxon>Leotiomycetes</taxon>
        <taxon>Helotiales</taxon>
        <taxon>Helotiaceae</taxon>
        <taxon>Hymenoscyphus</taxon>
    </lineage>
</organism>
<comment type="caution">
    <text evidence="2">The sequence shown here is derived from an EMBL/GenBank/DDBJ whole genome shotgun (WGS) entry which is preliminary data.</text>
</comment>
<dbReference type="SUPFAM" id="SSF51735">
    <property type="entry name" value="NAD(P)-binding Rossmann-fold domains"/>
    <property type="match status" value="1"/>
</dbReference>
<dbReference type="InterPro" id="IPR051783">
    <property type="entry name" value="NAD(P)-dependent_oxidoreduct"/>
</dbReference>
<dbReference type="GO" id="GO:0005737">
    <property type="term" value="C:cytoplasm"/>
    <property type="evidence" value="ECO:0007669"/>
    <property type="project" value="TreeGrafter"/>
</dbReference>
<dbReference type="EMBL" id="CAJVRL010000081">
    <property type="protein sequence ID" value="CAG8957874.1"/>
    <property type="molecule type" value="Genomic_DNA"/>
</dbReference>
<dbReference type="Proteomes" id="UP000696280">
    <property type="component" value="Unassembled WGS sequence"/>
</dbReference>
<dbReference type="GO" id="GO:0004029">
    <property type="term" value="F:aldehyde dehydrogenase (NAD+) activity"/>
    <property type="evidence" value="ECO:0007669"/>
    <property type="project" value="TreeGrafter"/>
</dbReference>
<proteinExistence type="predicted"/>
<dbReference type="Pfam" id="PF03435">
    <property type="entry name" value="Sacchrp_dh_NADP"/>
    <property type="match status" value="1"/>
</dbReference>
<dbReference type="PANTHER" id="PTHR48079">
    <property type="entry name" value="PROTEIN YEEZ"/>
    <property type="match status" value="1"/>
</dbReference>
<dbReference type="Gene3D" id="3.40.50.720">
    <property type="entry name" value="NAD(P)-binding Rossmann-like Domain"/>
    <property type="match status" value="1"/>
</dbReference>
<sequence length="356" mass="38893">MPPRVFFIGANGHIGGAVLELIISRHPQIPITVLMRTESKARALLSRYPSVTSKIGSLSDPEILESLANDADVVINTGPDVSFATGISSILKGLKKKKEKGYYIHTSGGALIWDKPDGSKAGEKIWDDIDDIKTLTSMPVTAVHRLEDKLVFDAHEYVNVAIISPVMVYGLSPSADHHLPLIYPHLLRAFRSLNSGFTISSGSNIWGHIHVNDLAEIYLILLSRALESLGMETGRAAPSESSKTEVWGPEAYYFASSNEVSFLGFQRSMVRALKKLGVLGNDVIAQIDIETAAKATDVTKGESPQAWARHLAESYAINMRVSPSRAKAIGWVPKDIAVQDTMEDVIAKYLESEKQN</sequence>
<dbReference type="PANTHER" id="PTHR48079:SF6">
    <property type="entry name" value="NAD(P)-BINDING DOMAIN-CONTAINING PROTEIN-RELATED"/>
    <property type="match status" value="1"/>
</dbReference>
<reference evidence="2" key="1">
    <citation type="submission" date="2021-07" db="EMBL/GenBank/DDBJ databases">
        <authorList>
            <person name="Durling M."/>
        </authorList>
    </citation>
    <scope>NUCLEOTIDE SEQUENCE</scope>
</reference>
<name>A0A9N9PL39_9HELO</name>
<evidence type="ECO:0000259" key="1">
    <source>
        <dbReference type="Pfam" id="PF03435"/>
    </source>
</evidence>